<proteinExistence type="predicted"/>
<evidence type="ECO:0000259" key="1">
    <source>
        <dbReference type="PROSITE" id="PS51186"/>
    </source>
</evidence>
<feature type="domain" description="N-acetyltransferase" evidence="1">
    <location>
        <begin position="2"/>
        <end position="150"/>
    </location>
</feature>
<comment type="caution">
    <text evidence="2">The sequence shown here is derived from an EMBL/GenBank/DDBJ whole genome shotgun (WGS) entry which is preliminary data.</text>
</comment>
<dbReference type="CDD" id="cd04301">
    <property type="entry name" value="NAT_SF"/>
    <property type="match status" value="1"/>
</dbReference>
<reference evidence="2 3" key="1">
    <citation type="submission" date="2014-07" db="EMBL/GenBank/DDBJ databases">
        <title>Epilithonimonas lactis LMG 22401 Genome.</title>
        <authorList>
            <person name="Pipes S.E."/>
            <person name="Stropko S.J."/>
        </authorList>
    </citation>
    <scope>NUCLEOTIDE SEQUENCE [LARGE SCALE GENOMIC DNA]</scope>
    <source>
        <strain evidence="2 3">LMG 24401</strain>
    </source>
</reference>
<gene>
    <name evidence="2" type="ORF">IO89_06715</name>
</gene>
<dbReference type="PROSITE" id="PS51186">
    <property type="entry name" value="GNAT"/>
    <property type="match status" value="1"/>
</dbReference>
<dbReference type="STRING" id="421072.SAMN04488097_3261"/>
<dbReference type="InterPro" id="IPR016181">
    <property type="entry name" value="Acyl_CoA_acyltransferase"/>
</dbReference>
<dbReference type="AlphaFoldDB" id="A0A085BJU5"/>
<dbReference type="EMBL" id="JPLY01000002">
    <property type="protein sequence ID" value="KFC22740.1"/>
    <property type="molecule type" value="Genomic_DNA"/>
</dbReference>
<dbReference type="Gene3D" id="3.40.630.30">
    <property type="match status" value="1"/>
</dbReference>
<dbReference type="SUPFAM" id="SSF55729">
    <property type="entry name" value="Acyl-CoA N-acyltransferases (Nat)"/>
    <property type="match status" value="1"/>
</dbReference>
<sequence>MINIVGLDKEQLKGFTNSEEFQKFPFAPISELRELSHIQNPRARSEDILLFLAYSEDDLAGYLGILPDDITNSKGEKFHFGWLSTLSVSEKFRGKQIAQKLLYAAEDSYNKSLMITEFTASAEGLYNKLGFFDYLDPKKAVRYYFKSNLAELLPTKKPVFENNKKWLKRLDNLLNIFIPYLSNGKNHLYKVTKTFDKDLEKFISQQKTNPIGRSSPEFRWILDFPWLSREREQPNYLFSSFSKDYEMFWVNIYQQQQIVATMLCSLRNSHLKVHYYFGNENLISDILPKIIKKYKVKMMTIFDDKLNAAINKNKSPSAIYKRQLLRKYLIHKNLKEKIGKDFQYDFKDGDGDFSFT</sequence>
<accession>A0A085BJU5</accession>
<dbReference type="RefSeq" id="WP_034974705.1">
    <property type="nucleotide sequence ID" value="NZ_FOFI01000004.1"/>
</dbReference>
<dbReference type="Proteomes" id="UP000028623">
    <property type="component" value="Unassembled WGS sequence"/>
</dbReference>
<dbReference type="OrthoDB" id="1118862at2"/>
<name>A0A085BJU5_9FLAO</name>
<dbReference type="GO" id="GO:0016747">
    <property type="term" value="F:acyltransferase activity, transferring groups other than amino-acyl groups"/>
    <property type="evidence" value="ECO:0007669"/>
    <property type="project" value="InterPro"/>
</dbReference>
<organism evidence="2 3">
    <name type="scientific">Epilithonimonas lactis</name>
    <dbReference type="NCBI Taxonomy" id="421072"/>
    <lineage>
        <taxon>Bacteria</taxon>
        <taxon>Pseudomonadati</taxon>
        <taxon>Bacteroidota</taxon>
        <taxon>Flavobacteriia</taxon>
        <taxon>Flavobacteriales</taxon>
        <taxon>Weeksellaceae</taxon>
        <taxon>Chryseobacterium group</taxon>
        <taxon>Epilithonimonas</taxon>
    </lineage>
</organism>
<evidence type="ECO:0000313" key="3">
    <source>
        <dbReference type="Proteomes" id="UP000028623"/>
    </source>
</evidence>
<dbReference type="InterPro" id="IPR000182">
    <property type="entry name" value="GNAT_dom"/>
</dbReference>
<keyword evidence="3" id="KW-1185">Reference proteome</keyword>
<protein>
    <recommendedName>
        <fullName evidence="1">N-acetyltransferase domain-containing protein</fullName>
    </recommendedName>
</protein>
<evidence type="ECO:0000313" key="2">
    <source>
        <dbReference type="EMBL" id="KFC22740.1"/>
    </source>
</evidence>
<dbReference type="Pfam" id="PF00583">
    <property type="entry name" value="Acetyltransf_1"/>
    <property type="match status" value="1"/>
</dbReference>
<dbReference type="eggNOG" id="COG0456">
    <property type="taxonomic scope" value="Bacteria"/>
</dbReference>